<protein>
    <submittedName>
        <fullName evidence="1">Uncharacterized protein</fullName>
    </submittedName>
</protein>
<dbReference type="Proteomes" id="UP000663852">
    <property type="component" value="Unassembled WGS sequence"/>
</dbReference>
<organism evidence="1 4">
    <name type="scientific">Adineta ricciae</name>
    <name type="common">Rotifer</name>
    <dbReference type="NCBI Taxonomy" id="249248"/>
    <lineage>
        <taxon>Eukaryota</taxon>
        <taxon>Metazoa</taxon>
        <taxon>Spiralia</taxon>
        <taxon>Gnathifera</taxon>
        <taxon>Rotifera</taxon>
        <taxon>Eurotatoria</taxon>
        <taxon>Bdelloidea</taxon>
        <taxon>Adinetida</taxon>
        <taxon>Adinetidae</taxon>
        <taxon>Adineta</taxon>
    </lineage>
</organism>
<keyword evidence="3" id="KW-1185">Reference proteome</keyword>
<evidence type="ECO:0000313" key="1">
    <source>
        <dbReference type="EMBL" id="CAF1477497.1"/>
    </source>
</evidence>
<dbReference type="EMBL" id="CAJNOR010005716">
    <property type="protein sequence ID" value="CAF1573652.1"/>
    <property type="molecule type" value="Genomic_DNA"/>
</dbReference>
<evidence type="ECO:0000313" key="3">
    <source>
        <dbReference type="Proteomes" id="UP000663828"/>
    </source>
</evidence>
<evidence type="ECO:0000313" key="2">
    <source>
        <dbReference type="EMBL" id="CAF1573652.1"/>
    </source>
</evidence>
<name>A0A815RHF5_ADIRI</name>
<reference evidence="1" key="1">
    <citation type="submission" date="2021-02" db="EMBL/GenBank/DDBJ databases">
        <authorList>
            <person name="Nowell W R."/>
        </authorList>
    </citation>
    <scope>NUCLEOTIDE SEQUENCE</scope>
</reference>
<accession>A0A815RHF5</accession>
<proteinExistence type="predicted"/>
<dbReference type="Proteomes" id="UP000663828">
    <property type="component" value="Unassembled WGS sequence"/>
</dbReference>
<gene>
    <name evidence="1" type="ORF">EDS130_LOCUS41214</name>
    <name evidence="2" type="ORF">XAT740_LOCUS44728</name>
</gene>
<evidence type="ECO:0000313" key="4">
    <source>
        <dbReference type="Proteomes" id="UP000663852"/>
    </source>
</evidence>
<dbReference type="AlphaFoldDB" id="A0A815RHF5"/>
<comment type="caution">
    <text evidence="1">The sequence shown here is derived from an EMBL/GenBank/DDBJ whole genome shotgun (WGS) entry which is preliminary data.</text>
</comment>
<dbReference type="EMBL" id="CAJNOJ010000531">
    <property type="protein sequence ID" value="CAF1477497.1"/>
    <property type="molecule type" value="Genomic_DNA"/>
</dbReference>
<sequence>MIAHRERSSYSANGKIRFIFPEPQLLEYLRHTIIQYYSSLAENARRLNCIADADRFNHTAKQHYMELVKEFGTRIDTQIAIDAQDLPNDHLENEDEDPILFDILFPPINSSAQAPA</sequence>